<protein>
    <submittedName>
        <fullName evidence="1">Uncharacterized protein</fullName>
    </submittedName>
</protein>
<keyword evidence="2" id="KW-1185">Reference proteome</keyword>
<organism evidence="1 2">
    <name type="scientific">Candidatus Contendobacter odensis Run_B_J11</name>
    <dbReference type="NCBI Taxonomy" id="1400861"/>
    <lineage>
        <taxon>Bacteria</taxon>
        <taxon>Pseudomonadati</taxon>
        <taxon>Pseudomonadota</taxon>
        <taxon>Gammaproteobacteria</taxon>
        <taxon>Candidatus Competibacteraceae</taxon>
        <taxon>Candidatus Contendibacter</taxon>
    </lineage>
</organism>
<dbReference type="Proteomes" id="UP000019184">
    <property type="component" value="Unassembled WGS sequence"/>
</dbReference>
<dbReference type="AlphaFoldDB" id="A0A7U7GFX5"/>
<reference evidence="1 2" key="1">
    <citation type="journal article" date="2014" name="ISME J.">
        <title>Candidatus Competibacter-lineage genomes retrieved from metagenomes reveal functional metabolic diversity.</title>
        <authorList>
            <person name="McIlroy S.J."/>
            <person name="Albertsen M."/>
            <person name="Andresen E.K."/>
            <person name="Saunders A.M."/>
            <person name="Kristiansen R."/>
            <person name="Stokholm-Bjerregaard M."/>
            <person name="Nielsen K.L."/>
            <person name="Nielsen P.H."/>
        </authorList>
    </citation>
    <scope>NUCLEOTIDE SEQUENCE [LARGE SCALE GENOMIC DNA]</scope>
    <source>
        <strain evidence="1 2">Run_B_J11</strain>
    </source>
</reference>
<gene>
    <name evidence="1" type="ORF">BN874_750025</name>
</gene>
<evidence type="ECO:0000313" key="2">
    <source>
        <dbReference type="Proteomes" id="UP000019184"/>
    </source>
</evidence>
<proteinExistence type="predicted"/>
<sequence length="57" mass="6060">MAARAQWTDLSGDAPVLAKDHAAVDSARRRGHLESATGGESKLARVPALHLIEIITQ</sequence>
<name>A0A7U7GFX5_9GAMM</name>
<dbReference type="EMBL" id="CBTK010000293">
    <property type="protein sequence ID" value="CDH47131.1"/>
    <property type="molecule type" value="Genomic_DNA"/>
</dbReference>
<evidence type="ECO:0000313" key="1">
    <source>
        <dbReference type="EMBL" id="CDH47131.1"/>
    </source>
</evidence>
<accession>A0A7U7GFX5</accession>
<comment type="caution">
    <text evidence="1">The sequence shown here is derived from an EMBL/GenBank/DDBJ whole genome shotgun (WGS) entry which is preliminary data.</text>
</comment>